<protein>
    <submittedName>
        <fullName evidence="9">RDD family protein</fullName>
    </submittedName>
</protein>
<evidence type="ECO:0000256" key="3">
    <source>
        <dbReference type="ARBA" id="ARBA00022692"/>
    </source>
</evidence>
<dbReference type="OrthoDB" id="9793824at2"/>
<dbReference type="AlphaFoldDB" id="A0A3N0E0H5"/>
<keyword evidence="2" id="KW-1003">Cell membrane</keyword>
<feature type="domain" description="RDD" evidence="8">
    <location>
        <begin position="68"/>
        <end position="210"/>
    </location>
</feature>
<dbReference type="Pfam" id="PF06271">
    <property type="entry name" value="RDD"/>
    <property type="match status" value="1"/>
</dbReference>
<dbReference type="InterPro" id="IPR051791">
    <property type="entry name" value="Pra-immunoreactive"/>
</dbReference>
<dbReference type="GO" id="GO:0005886">
    <property type="term" value="C:plasma membrane"/>
    <property type="evidence" value="ECO:0007669"/>
    <property type="project" value="UniProtKB-SubCell"/>
</dbReference>
<evidence type="ECO:0000256" key="7">
    <source>
        <dbReference type="SAM" id="Phobius"/>
    </source>
</evidence>
<feature type="transmembrane region" description="Helical" evidence="7">
    <location>
        <begin position="119"/>
        <end position="139"/>
    </location>
</feature>
<keyword evidence="10" id="KW-1185">Reference proteome</keyword>
<proteinExistence type="predicted"/>
<evidence type="ECO:0000313" key="10">
    <source>
        <dbReference type="Proteomes" id="UP000277094"/>
    </source>
</evidence>
<evidence type="ECO:0000259" key="8">
    <source>
        <dbReference type="Pfam" id="PF06271"/>
    </source>
</evidence>
<evidence type="ECO:0000256" key="6">
    <source>
        <dbReference type="SAM" id="MobiDB-lite"/>
    </source>
</evidence>
<dbReference type="PANTHER" id="PTHR36115:SF6">
    <property type="entry name" value="PROLINE-RICH ANTIGEN HOMOLOG"/>
    <property type="match status" value="1"/>
</dbReference>
<dbReference type="InterPro" id="IPR010432">
    <property type="entry name" value="RDD"/>
</dbReference>
<evidence type="ECO:0000256" key="1">
    <source>
        <dbReference type="ARBA" id="ARBA00004651"/>
    </source>
</evidence>
<feature type="region of interest" description="Disordered" evidence="6">
    <location>
        <begin position="1"/>
        <end position="65"/>
    </location>
</feature>
<reference evidence="9 10" key="1">
    <citation type="submission" date="2018-11" db="EMBL/GenBank/DDBJ databases">
        <authorList>
            <person name="Li F."/>
        </authorList>
    </citation>
    <scope>NUCLEOTIDE SEQUENCE [LARGE SCALE GENOMIC DNA]</scope>
    <source>
        <strain evidence="9 10">KIS18-7</strain>
    </source>
</reference>
<comment type="subcellular location">
    <subcellularLocation>
        <location evidence="1">Cell membrane</location>
        <topology evidence="1">Multi-pass membrane protein</topology>
    </subcellularLocation>
</comment>
<accession>A0A3N0E0H5</accession>
<organism evidence="9 10">
    <name type="scientific">Nocardioides marmorisolisilvae</name>
    <dbReference type="NCBI Taxonomy" id="1542737"/>
    <lineage>
        <taxon>Bacteria</taxon>
        <taxon>Bacillati</taxon>
        <taxon>Actinomycetota</taxon>
        <taxon>Actinomycetes</taxon>
        <taxon>Propionibacteriales</taxon>
        <taxon>Nocardioidaceae</taxon>
        <taxon>Nocardioides</taxon>
    </lineage>
</organism>
<gene>
    <name evidence="9" type="ORF">EFL95_03145</name>
</gene>
<feature type="transmembrane region" description="Helical" evidence="7">
    <location>
        <begin position="79"/>
        <end position="99"/>
    </location>
</feature>
<keyword evidence="3 7" id="KW-0812">Transmembrane</keyword>
<dbReference type="EMBL" id="RJSG01000001">
    <property type="protein sequence ID" value="RNL81359.1"/>
    <property type="molecule type" value="Genomic_DNA"/>
</dbReference>
<evidence type="ECO:0000256" key="4">
    <source>
        <dbReference type="ARBA" id="ARBA00022989"/>
    </source>
</evidence>
<keyword evidence="4 7" id="KW-1133">Transmembrane helix</keyword>
<keyword evidence="5 7" id="KW-0472">Membrane</keyword>
<feature type="compositionally biased region" description="Pro residues" evidence="6">
    <location>
        <begin position="1"/>
        <end position="47"/>
    </location>
</feature>
<comment type="caution">
    <text evidence="9">The sequence shown here is derived from an EMBL/GenBank/DDBJ whole genome shotgun (WGS) entry which is preliminary data.</text>
</comment>
<evidence type="ECO:0000256" key="5">
    <source>
        <dbReference type="ARBA" id="ARBA00023136"/>
    </source>
</evidence>
<dbReference type="PANTHER" id="PTHR36115">
    <property type="entry name" value="PROLINE-RICH ANTIGEN HOMOLOG-RELATED"/>
    <property type="match status" value="1"/>
</dbReference>
<dbReference type="RefSeq" id="WP_123232562.1">
    <property type="nucleotide sequence ID" value="NZ_RJSG01000001.1"/>
</dbReference>
<dbReference type="Proteomes" id="UP000277094">
    <property type="component" value="Unassembled WGS sequence"/>
</dbReference>
<name>A0A3N0E0H5_9ACTN</name>
<sequence>MSDPNAPYPPHDPTQGYPPPAYPPPPPASPLPPRFEHPQAPPVPPAGSDPTWGGQPPYTYGQPEPEPYASWGRRVAATLLDTLILLPGYVVIVIGNVLVSDSIVKNPDGTASVTDGANLGLGLALAGIAGLATLIFSIWNQIFRQGRRGATLGKQMMGILVISEENARPIGAALTFVRSIVHFLDAISCYIGYLWPLWDPKKQTFADKIMKTAVLHLPDVRF</sequence>
<evidence type="ECO:0000256" key="2">
    <source>
        <dbReference type="ARBA" id="ARBA00022475"/>
    </source>
</evidence>
<evidence type="ECO:0000313" key="9">
    <source>
        <dbReference type="EMBL" id="RNL81359.1"/>
    </source>
</evidence>